<reference evidence="1" key="1">
    <citation type="submission" date="2020-05" db="EMBL/GenBank/DDBJ databases">
        <authorList>
            <person name="Wang L."/>
            <person name="Shao Z."/>
        </authorList>
    </citation>
    <scope>NUCLEOTIDE SEQUENCE</scope>
    <source>
        <strain evidence="1">MCCC 1A05776</strain>
    </source>
</reference>
<proteinExistence type="predicted"/>
<dbReference type="Proteomes" id="UP001320178">
    <property type="component" value="Unassembled WGS sequence"/>
</dbReference>
<dbReference type="Pfam" id="PF01263">
    <property type="entry name" value="Aldose_epim"/>
    <property type="match status" value="1"/>
</dbReference>
<gene>
    <name evidence="1" type="ORF">HOP61_01435</name>
</gene>
<name>A0AAW4YM40_9GAMM</name>
<dbReference type="Gene3D" id="2.70.98.10">
    <property type="match status" value="1"/>
</dbReference>
<dbReference type="InterPro" id="IPR011013">
    <property type="entry name" value="Gal_mutarotase_sf_dom"/>
</dbReference>
<dbReference type="GO" id="GO:0030246">
    <property type="term" value="F:carbohydrate binding"/>
    <property type="evidence" value="ECO:0007669"/>
    <property type="project" value="InterPro"/>
</dbReference>
<organism evidence="1 2">
    <name type="scientific">Billgrantia desiderata</name>
    <dbReference type="NCBI Taxonomy" id="52021"/>
    <lineage>
        <taxon>Bacteria</taxon>
        <taxon>Pseudomonadati</taxon>
        <taxon>Pseudomonadota</taxon>
        <taxon>Gammaproteobacteria</taxon>
        <taxon>Oceanospirillales</taxon>
        <taxon>Halomonadaceae</taxon>
        <taxon>Billgrantia</taxon>
    </lineage>
</organism>
<reference evidence="1" key="2">
    <citation type="journal article" date="2021" name="Front. Microbiol.">
        <title>Aerobic Denitrification and Heterotrophic Sulfur Oxidation in the Genus Halomonas Revealed by Six Novel Species Characterizations and Genome-Based Analysis.</title>
        <authorList>
            <person name="Wang L."/>
            <person name="Shao Z."/>
        </authorList>
    </citation>
    <scope>NUCLEOTIDE SEQUENCE</scope>
    <source>
        <strain evidence="1">MCCC 1A05776</strain>
    </source>
</reference>
<dbReference type="SUPFAM" id="SSF74650">
    <property type="entry name" value="Galactose mutarotase-like"/>
    <property type="match status" value="1"/>
</dbReference>
<dbReference type="AlphaFoldDB" id="A0AAW4YM40"/>
<dbReference type="GO" id="GO:0005975">
    <property type="term" value="P:carbohydrate metabolic process"/>
    <property type="evidence" value="ECO:0007669"/>
    <property type="project" value="InterPro"/>
</dbReference>
<dbReference type="EMBL" id="JABFTS010000001">
    <property type="protein sequence ID" value="MCE8049957.1"/>
    <property type="molecule type" value="Genomic_DNA"/>
</dbReference>
<dbReference type="GO" id="GO:0016853">
    <property type="term" value="F:isomerase activity"/>
    <property type="evidence" value="ECO:0007669"/>
    <property type="project" value="InterPro"/>
</dbReference>
<evidence type="ECO:0000313" key="1">
    <source>
        <dbReference type="EMBL" id="MCE8049957.1"/>
    </source>
</evidence>
<dbReference type="InterPro" id="IPR008183">
    <property type="entry name" value="Aldose_1/G6P_1-epimerase"/>
</dbReference>
<comment type="caution">
    <text evidence="1">The sequence shown here is derived from an EMBL/GenBank/DDBJ whole genome shotgun (WGS) entry which is preliminary data.</text>
</comment>
<dbReference type="CDD" id="cd09021">
    <property type="entry name" value="Aldose_epim_Ec_YphB"/>
    <property type="match status" value="1"/>
</dbReference>
<accession>A0AAW4YM40</accession>
<dbReference type="InterPro" id="IPR014718">
    <property type="entry name" value="GH-type_carb-bd"/>
</dbReference>
<evidence type="ECO:0000313" key="2">
    <source>
        <dbReference type="Proteomes" id="UP001320178"/>
    </source>
</evidence>
<protein>
    <submittedName>
        <fullName evidence="1">Aldose 1-epimerase</fullName>
    </submittedName>
</protein>
<sequence length="300" mass="33948">MTTITLDNGRLRLVVNPLVGGSVVRFDRLTEHGPEPLMRPGNDAERDPNRLAMYPLVPWSNRIGGGGFTWQGRHYPLAANLAGEPLPIHGDGWQREWRVERQAQHELRLTLRSFEQPPFDYLAELSYRLADDTLEVVLAVTHRGETPAPYGLGLHPWFPRSADVRLEATAEGVWEVDADQLPTEWRRLEATESWNFSRGKGLPSGKIDNLFTGWHGRAELRWPERGVTLEVRADTSRYLVFSPGKQADFFCFEPVSHGVDAHRFADSPTQGLTSEESGLVILEEGERCEMCCHFRCHPAD</sequence>
<dbReference type="RefSeq" id="WP_103970299.1">
    <property type="nucleotide sequence ID" value="NZ_FNVC01000029.1"/>
</dbReference>